<dbReference type="Proteomes" id="UP000058925">
    <property type="component" value="Chromosome"/>
</dbReference>
<organism evidence="9 10">
    <name type="scientific">Candidatus Nitrosocosmicus oleophilus</name>
    <dbReference type="NCBI Taxonomy" id="1353260"/>
    <lineage>
        <taxon>Archaea</taxon>
        <taxon>Nitrososphaerota</taxon>
        <taxon>Nitrososphaeria</taxon>
        <taxon>Nitrososphaerales</taxon>
        <taxon>Nitrososphaeraceae</taxon>
        <taxon>Candidatus Nitrosocosmicus</taxon>
    </lineage>
</organism>
<gene>
    <name evidence="9" type="primary">tmk_3</name>
    <name evidence="7" type="synonym">tmk</name>
    <name evidence="9" type="ORF">NMY3_02660</name>
</gene>
<dbReference type="EMBL" id="CP012850">
    <property type="protein sequence ID" value="ALI36851.1"/>
    <property type="molecule type" value="Genomic_DNA"/>
</dbReference>
<dbReference type="CDD" id="cd01672">
    <property type="entry name" value="TMPK"/>
    <property type="match status" value="1"/>
</dbReference>
<dbReference type="SUPFAM" id="SSF52540">
    <property type="entry name" value="P-loop containing nucleoside triphosphate hydrolases"/>
    <property type="match status" value="1"/>
</dbReference>
<dbReference type="GO" id="GO:0006227">
    <property type="term" value="P:dUDP biosynthetic process"/>
    <property type="evidence" value="ECO:0007669"/>
    <property type="project" value="TreeGrafter"/>
</dbReference>
<keyword evidence="3 7" id="KW-0545">Nucleotide biosynthesis</keyword>
<dbReference type="RefSeq" id="WP_196816046.1">
    <property type="nucleotide sequence ID" value="NZ_CP012850.1"/>
</dbReference>
<evidence type="ECO:0000256" key="1">
    <source>
        <dbReference type="ARBA" id="ARBA00009776"/>
    </source>
</evidence>
<keyword evidence="10" id="KW-1185">Reference proteome</keyword>
<keyword evidence="2 7" id="KW-0808">Transferase</keyword>
<dbReference type="InterPro" id="IPR018094">
    <property type="entry name" value="Thymidylate_kinase"/>
</dbReference>
<accession>A0A654M2S6</accession>
<dbReference type="NCBIfam" id="TIGR00041">
    <property type="entry name" value="DTMP_kinase"/>
    <property type="match status" value="1"/>
</dbReference>
<dbReference type="InterPro" id="IPR039430">
    <property type="entry name" value="Thymidylate_kin-like_dom"/>
</dbReference>
<dbReference type="GeneID" id="60422589"/>
<protein>
    <recommendedName>
        <fullName evidence="7">Probable thymidylate kinase</fullName>
        <ecNumber evidence="7">2.7.4.9</ecNumber>
    </recommendedName>
    <alternativeName>
        <fullName evidence="7">dTMP kinase</fullName>
    </alternativeName>
</protein>
<evidence type="ECO:0000256" key="2">
    <source>
        <dbReference type="ARBA" id="ARBA00022679"/>
    </source>
</evidence>
<comment type="similarity">
    <text evidence="1 7">Belongs to the thymidylate kinase family.</text>
</comment>
<dbReference type="PANTHER" id="PTHR10344">
    <property type="entry name" value="THYMIDYLATE KINASE"/>
    <property type="match status" value="1"/>
</dbReference>
<comment type="caution">
    <text evidence="7">Lacks conserved residue(s) required for the propagation of feature annotation.</text>
</comment>
<evidence type="ECO:0000256" key="4">
    <source>
        <dbReference type="ARBA" id="ARBA00022741"/>
    </source>
</evidence>
<reference evidence="10" key="1">
    <citation type="submission" date="2015-10" db="EMBL/GenBank/DDBJ databases">
        <title>Niche specialization of a soil ammonia-oxidizing archaeon, Candidatus Nitrosocosmicus oleophilus.</title>
        <authorList>
            <person name="Jung M.-Y."/>
            <person name="Rhee S.-K."/>
        </authorList>
    </citation>
    <scope>NUCLEOTIDE SEQUENCE [LARGE SCALE GENOMIC DNA]</scope>
    <source>
        <strain evidence="10">MY3</strain>
    </source>
</reference>
<evidence type="ECO:0000256" key="6">
    <source>
        <dbReference type="ARBA" id="ARBA00022840"/>
    </source>
</evidence>
<evidence type="ECO:0000256" key="3">
    <source>
        <dbReference type="ARBA" id="ARBA00022727"/>
    </source>
</evidence>
<dbReference type="Pfam" id="PF02223">
    <property type="entry name" value="Thymidylate_kin"/>
    <property type="match status" value="1"/>
</dbReference>
<evidence type="ECO:0000256" key="5">
    <source>
        <dbReference type="ARBA" id="ARBA00022777"/>
    </source>
</evidence>
<comment type="catalytic activity">
    <reaction evidence="7">
        <text>dTMP + ATP = dTDP + ADP</text>
        <dbReference type="Rhea" id="RHEA:13517"/>
        <dbReference type="ChEBI" id="CHEBI:30616"/>
        <dbReference type="ChEBI" id="CHEBI:58369"/>
        <dbReference type="ChEBI" id="CHEBI:63528"/>
        <dbReference type="ChEBI" id="CHEBI:456216"/>
        <dbReference type="EC" id="2.7.4.9"/>
    </reaction>
</comment>
<sequence length="199" mass="22932">MEHKGKIIVLEGLDKSGKTTQAHLLQEYLNDKHTGQIELFSFPDYTTKIGALIRSFLDGKVQYNAQTKHMLLSANRWEKKERILEALKSGKTIILNRYCQSNLVYGLANGLNIDWLSVLDKGMPKEDVTIILDVNPRVSYLRGIANNFVLDDFEKNLEFLDKVRNNYLELAKKFNWHVLHSDNSKEIVFNSILEIIGEH</sequence>
<dbReference type="GO" id="GO:0004798">
    <property type="term" value="F:dTMP kinase activity"/>
    <property type="evidence" value="ECO:0007669"/>
    <property type="project" value="UniProtKB-UniRule"/>
</dbReference>
<dbReference type="PANTHER" id="PTHR10344:SF1">
    <property type="entry name" value="THYMIDYLATE KINASE"/>
    <property type="match status" value="1"/>
</dbReference>
<proteinExistence type="inferred from homology"/>
<dbReference type="EC" id="2.7.4.9" evidence="7"/>
<evidence type="ECO:0000259" key="8">
    <source>
        <dbReference type="Pfam" id="PF02223"/>
    </source>
</evidence>
<dbReference type="HAMAP" id="MF_00165">
    <property type="entry name" value="Thymidylate_kinase"/>
    <property type="match status" value="1"/>
</dbReference>
<dbReference type="Gene3D" id="3.40.50.300">
    <property type="entry name" value="P-loop containing nucleotide triphosphate hydrolases"/>
    <property type="match status" value="1"/>
</dbReference>
<dbReference type="OrthoDB" id="43083at2157"/>
<dbReference type="GO" id="GO:0006235">
    <property type="term" value="P:dTTP biosynthetic process"/>
    <property type="evidence" value="ECO:0007669"/>
    <property type="project" value="UniProtKB-UniRule"/>
</dbReference>
<evidence type="ECO:0000313" key="10">
    <source>
        <dbReference type="Proteomes" id="UP000058925"/>
    </source>
</evidence>
<dbReference type="KEGG" id="taa:NMY3_02660"/>
<keyword evidence="4 7" id="KW-0547">Nucleotide-binding</keyword>
<dbReference type="GO" id="GO:0005737">
    <property type="term" value="C:cytoplasm"/>
    <property type="evidence" value="ECO:0007669"/>
    <property type="project" value="TreeGrafter"/>
</dbReference>
<dbReference type="InterPro" id="IPR027417">
    <property type="entry name" value="P-loop_NTPase"/>
</dbReference>
<keyword evidence="5 7" id="KW-0418">Kinase</keyword>
<evidence type="ECO:0000256" key="7">
    <source>
        <dbReference type="HAMAP-Rule" id="MF_00165"/>
    </source>
</evidence>
<evidence type="ECO:0000313" key="9">
    <source>
        <dbReference type="EMBL" id="ALI36851.1"/>
    </source>
</evidence>
<dbReference type="GO" id="GO:0006233">
    <property type="term" value="P:dTDP biosynthetic process"/>
    <property type="evidence" value="ECO:0007669"/>
    <property type="project" value="InterPro"/>
</dbReference>
<dbReference type="AlphaFoldDB" id="A0A654M2S6"/>
<name>A0A654M2S6_9ARCH</name>
<feature type="domain" description="Thymidylate kinase-like" evidence="8">
    <location>
        <begin position="10"/>
        <end position="192"/>
    </location>
</feature>
<keyword evidence="6 7" id="KW-0067">ATP-binding</keyword>
<dbReference type="GO" id="GO:0005524">
    <property type="term" value="F:ATP binding"/>
    <property type="evidence" value="ECO:0007669"/>
    <property type="project" value="UniProtKB-UniRule"/>
</dbReference>